<feature type="region of interest" description="Disordered" evidence="1">
    <location>
        <begin position="27"/>
        <end position="67"/>
    </location>
</feature>
<proteinExistence type="predicted"/>
<dbReference type="Proteomes" id="UP001224661">
    <property type="component" value="Unassembled WGS sequence"/>
</dbReference>
<protein>
    <recommendedName>
        <fullName evidence="5">Lipoprotein</fullName>
    </recommendedName>
</protein>
<organism evidence="3 4">
    <name type="scientific">Streptomyces solicavernae</name>
    <dbReference type="NCBI Taxonomy" id="3043614"/>
    <lineage>
        <taxon>Bacteria</taxon>
        <taxon>Bacillati</taxon>
        <taxon>Actinomycetota</taxon>
        <taxon>Actinomycetes</taxon>
        <taxon>Kitasatosporales</taxon>
        <taxon>Streptomycetaceae</taxon>
        <taxon>Streptomyces</taxon>
    </lineage>
</organism>
<name>A0ABT6RYS6_9ACTN</name>
<feature type="region of interest" description="Disordered" evidence="1">
    <location>
        <begin position="155"/>
        <end position="177"/>
    </location>
</feature>
<evidence type="ECO:0008006" key="5">
    <source>
        <dbReference type="Google" id="ProtNLM"/>
    </source>
</evidence>
<evidence type="ECO:0000313" key="3">
    <source>
        <dbReference type="EMBL" id="MDI3389597.1"/>
    </source>
</evidence>
<feature type="signal peptide" evidence="2">
    <location>
        <begin position="1"/>
        <end position="19"/>
    </location>
</feature>
<accession>A0ABT6RYS6</accession>
<keyword evidence="2" id="KW-0732">Signal</keyword>
<comment type="caution">
    <text evidence="3">The sequence shown here is derived from an EMBL/GenBank/DDBJ whole genome shotgun (WGS) entry which is preliminary data.</text>
</comment>
<dbReference type="EMBL" id="JASCIR010000030">
    <property type="protein sequence ID" value="MDI3389597.1"/>
    <property type="molecule type" value="Genomic_DNA"/>
</dbReference>
<dbReference type="PROSITE" id="PS51257">
    <property type="entry name" value="PROKAR_LIPOPROTEIN"/>
    <property type="match status" value="1"/>
</dbReference>
<feature type="chain" id="PRO_5046351431" description="Lipoprotein" evidence="2">
    <location>
        <begin position="20"/>
        <end position="177"/>
    </location>
</feature>
<reference evidence="3 4" key="1">
    <citation type="submission" date="2023-05" db="EMBL/GenBank/DDBJ databases">
        <title>Draft genome sequence of Streptomyces sp. B-S-A8 isolated from a cave soil in Thailand.</title>
        <authorList>
            <person name="Chamroensaksri N."/>
            <person name="Muangham S."/>
        </authorList>
    </citation>
    <scope>NUCLEOTIDE SEQUENCE [LARGE SCALE GENOMIC DNA]</scope>
    <source>
        <strain evidence="3 4">B-S-A8</strain>
    </source>
</reference>
<dbReference type="RefSeq" id="WP_282516066.1">
    <property type="nucleotide sequence ID" value="NZ_JASCIR010000030.1"/>
</dbReference>
<gene>
    <name evidence="3" type="ORF">QIS99_25915</name>
</gene>
<sequence length="177" mass="17208">MIKHVRVCAAAAAVVAALALTGCSSDDGGKRKGGDGAAAEDGAKDTTTGGGSDDTGDTGDSGAGTGAEGGIDGLWVSVNGGKSVVLSVQQGGKVAVLGELGQGEKTGATCVGTATATAIDLKCQGGGERETGKVESVDATSLTVAWEGVGVDEFRKTDEGKLPEGMPTDLPQGIPQS</sequence>
<evidence type="ECO:0000313" key="4">
    <source>
        <dbReference type="Proteomes" id="UP001224661"/>
    </source>
</evidence>
<keyword evidence="4" id="KW-1185">Reference proteome</keyword>
<evidence type="ECO:0000256" key="1">
    <source>
        <dbReference type="SAM" id="MobiDB-lite"/>
    </source>
</evidence>
<feature type="compositionally biased region" description="Gly residues" evidence="1">
    <location>
        <begin position="48"/>
        <end position="67"/>
    </location>
</feature>
<evidence type="ECO:0000256" key="2">
    <source>
        <dbReference type="SAM" id="SignalP"/>
    </source>
</evidence>